<keyword evidence="6" id="KW-1185">Reference proteome</keyword>
<dbReference type="Proteomes" id="UP000632849">
    <property type="component" value="Unassembled WGS sequence"/>
</dbReference>
<dbReference type="Gene3D" id="3.10.350.10">
    <property type="entry name" value="LysM domain"/>
    <property type="match status" value="1"/>
</dbReference>
<keyword evidence="3" id="KW-0732">Signal</keyword>
<dbReference type="Pfam" id="PF01476">
    <property type="entry name" value="LysM"/>
    <property type="match status" value="1"/>
</dbReference>
<dbReference type="CDD" id="cd13925">
    <property type="entry name" value="RPF"/>
    <property type="match status" value="1"/>
</dbReference>
<feature type="chain" id="PRO_5037241255" description="LysM domain-containing protein" evidence="3">
    <location>
        <begin position="30"/>
        <end position="247"/>
    </location>
</feature>
<dbReference type="InterPro" id="IPR018392">
    <property type="entry name" value="LysM"/>
</dbReference>
<dbReference type="AlphaFoldDB" id="A0A919BWP8"/>
<comment type="similarity">
    <text evidence="1">Belongs to the transglycosylase family. Rpf subfamily.</text>
</comment>
<dbReference type="SUPFAM" id="SSF53955">
    <property type="entry name" value="Lysozyme-like"/>
    <property type="match status" value="1"/>
</dbReference>
<evidence type="ECO:0000313" key="6">
    <source>
        <dbReference type="Proteomes" id="UP000632849"/>
    </source>
</evidence>
<organism evidence="5 6">
    <name type="scientific">Streptomyces filamentosus</name>
    <name type="common">Streptomyces roseosporus</name>
    <dbReference type="NCBI Taxonomy" id="67294"/>
    <lineage>
        <taxon>Bacteria</taxon>
        <taxon>Bacillati</taxon>
        <taxon>Actinomycetota</taxon>
        <taxon>Actinomycetes</taxon>
        <taxon>Kitasatosporales</taxon>
        <taxon>Streptomycetaceae</taxon>
        <taxon>Streptomyces</taxon>
    </lineage>
</organism>
<sequence length="247" mass="25147">MIRFWTAGSLAAASAAALLALHQAPVAVAAPGDDGPGATGAPGAPAVPALPDVVGEAGAGAAADALEAAAAAVEAAVPGAVGRPGSGAETGAVPPPPAAGPAGVPAYACAKDQWPWGCVAECESSGRWDVNTGNGFYGGLQFWQPTWIEFGGLKYARRADLATRQQQITVAEDVLRVQGWGAWPVCSKRYGLSGRVHTVQPGDTLGGIARRFAVKGGWERLYEANKAVIGPDPNRLYVGMMLRIAPL</sequence>
<evidence type="ECO:0000259" key="4">
    <source>
        <dbReference type="PROSITE" id="PS51782"/>
    </source>
</evidence>
<dbReference type="PROSITE" id="PS51782">
    <property type="entry name" value="LYSM"/>
    <property type="match status" value="1"/>
</dbReference>
<dbReference type="SMART" id="SM00257">
    <property type="entry name" value="LysM"/>
    <property type="match status" value="1"/>
</dbReference>
<evidence type="ECO:0000256" key="2">
    <source>
        <dbReference type="ARBA" id="ARBA00022801"/>
    </source>
</evidence>
<proteinExistence type="inferred from homology"/>
<feature type="signal peptide" evidence="3">
    <location>
        <begin position="1"/>
        <end position="29"/>
    </location>
</feature>
<evidence type="ECO:0000313" key="5">
    <source>
        <dbReference type="EMBL" id="GHG19167.1"/>
    </source>
</evidence>
<dbReference type="CDD" id="cd00118">
    <property type="entry name" value="LysM"/>
    <property type="match status" value="1"/>
</dbReference>
<dbReference type="Gene3D" id="1.10.530.10">
    <property type="match status" value="1"/>
</dbReference>
<dbReference type="InterPro" id="IPR023346">
    <property type="entry name" value="Lysozyme-like_dom_sf"/>
</dbReference>
<dbReference type="EMBL" id="BNBE01000003">
    <property type="protein sequence ID" value="GHG19167.1"/>
    <property type="molecule type" value="Genomic_DNA"/>
</dbReference>
<comment type="caution">
    <text evidence="5">The sequence shown here is derived from an EMBL/GenBank/DDBJ whole genome shotgun (WGS) entry which is preliminary data.</text>
</comment>
<reference evidence="5" key="2">
    <citation type="submission" date="2020-09" db="EMBL/GenBank/DDBJ databases">
        <authorList>
            <person name="Sun Q."/>
            <person name="Ohkuma M."/>
        </authorList>
    </citation>
    <scope>NUCLEOTIDE SEQUENCE</scope>
    <source>
        <strain evidence="5">JCM 4122</strain>
    </source>
</reference>
<name>A0A919BWP8_STRFL</name>
<dbReference type="SUPFAM" id="SSF54106">
    <property type="entry name" value="LysM domain"/>
    <property type="match status" value="1"/>
</dbReference>
<feature type="domain" description="LysM" evidence="4">
    <location>
        <begin position="195"/>
        <end position="244"/>
    </location>
</feature>
<reference evidence="5" key="1">
    <citation type="journal article" date="2014" name="Int. J. Syst. Evol. Microbiol.">
        <title>Complete genome sequence of Corynebacterium casei LMG S-19264T (=DSM 44701T), isolated from a smear-ripened cheese.</title>
        <authorList>
            <consortium name="US DOE Joint Genome Institute (JGI-PGF)"/>
            <person name="Walter F."/>
            <person name="Albersmeier A."/>
            <person name="Kalinowski J."/>
            <person name="Ruckert C."/>
        </authorList>
    </citation>
    <scope>NUCLEOTIDE SEQUENCE</scope>
    <source>
        <strain evidence="5">JCM 4122</strain>
    </source>
</reference>
<dbReference type="Pfam" id="PF06737">
    <property type="entry name" value="Transglycosylas"/>
    <property type="match status" value="1"/>
</dbReference>
<protein>
    <recommendedName>
        <fullName evidence="4">LysM domain-containing protein</fullName>
    </recommendedName>
</protein>
<keyword evidence="2" id="KW-0378">Hydrolase</keyword>
<dbReference type="GO" id="GO:0016787">
    <property type="term" value="F:hydrolase activity"/>
    <property type="evidence" value="ECO:0007669"/>
    <property type="project" value="UniProtKB-KW"/>
</dbReference>
<evidence type="ECO:0000256" key="1">
    <source>
        <dbReference type="ARBA" id="ARBA00010830"/>
    </source>
</evidence>
<dbReference type="InterPro" id="IPR010618">
    <property type="entry name" value="RPF"/>
</dbReference>
<gene>
    <name evidence="5" type="ORF">GCM10017667_62490</name>
</gene>
<dbReference type="InterPro" id="IPR036779">
    <property type="entry name" value="LysM_dom_sf"/>
</dbReference>
<accession>A0A919BWP8</accession>
<evidence type="ECO:0000256" key="3">
    <source>
        <dbReference type="SAM" id="SignalP"/>
    </source>
</evidence>